<dbReference type="EMBL" id="ANOF01000155">
    <property type="protein sequence ID" value="EMI24450.1"/>
    <property type="molecule type" value="Genomic_DNA"/>
</dbReference>
<organism evidence="3 4">
    <name type="scientific">Rhodopirellula europaea SH398</name>
    <dbReference type="NCBI Taxonomy" id="1263868"/>
    <lineage>
        <taxon>Bacteria</taxon>
        <taxon>Pseudomonadati</taxon>
        <taxon>Planctomycetota</taxon>
        <taxon>Planctomycetia</taxon>
        <taxon>Pirellulales</taxon>
        <taxon>Pirellulaceae</taxon>
        <taxon>Rhodopirellula</taxon>
    </lineage>
</organism>
<dbReference type="InterPro" id="IPR000917">
    <property type="entry name" value="Sulfatase_N"/>
</dbReference>
<dbReference type="CDD" id="cd16143">
    <property type="entry name" value="ARS_like"/>
    <property type="match status" value="1"/>
</dbReference>
<dbReference type="SUPFAM" id="SSF53649">
    <property type="entry name" value="Alkaline phosphatase-like"/>
    <property type="match status" value="1"/>
</dbReference>
<proteinExistence type="predicted"/>
<feature type="domain" description="Sulfatase N-terminal" evidence="2">
    <location>
        <begin position="69"/>
        <end position="435"/>
    </location>
</feature>
<reference evidence="3 4" key="1">
    <citation type="journal article" date="2013" name="Mar. Genomics">
        <title>Expression of sulfatases in Rhodopirellula baltica and the diversity of sulfatases in the genus Rhodopirellula.</title>
        <authorList>
            <person name="Wegner C.E."/>
            <person name="Richter-Heitmann T."/>
            <person name="Klindworth A."/>
            <person name="Klockow C."/>
            <person name="Richter M."/>
            <person name="Achstetter T."/>
            <person name="Glockner F.O."/>
            <person name="Harder J."/>
        </authorList>
    </citation>
    <scope>NUCLEOTIDE SEQUENCE [LARGE SCALE GENOMIC DNA]</scope>
    <source>
        <strain evidence="3 4">SH398</strain>
    </source>
</reference>
<gene>
    <name evidence="3" type="ORF">RESH_04821</name>
</gene>
<protein>
    <submittedName>
        <fullName evidence="3">Arylsulfatase A</fullName>
    </submittedName>
</protein>
<dbReference type="Gene3D" id="3.30.1120.10">
    <property type="match status" value="1"/>
</dbReference>
<feature type="transmembrane region" description="Helical" evidence="1">
    <location>
        <begin position="42"/>
        <end position="64"/>
    </location>
</feature>
<keyword evidence="1" id="KW-1133">Transmembrane helix</keyword>
<dbReference type="PANTHER" id="PTHR43751:SF6">
    <property type="entry name" value="N-ACETYLGALACTOSAMINE-6-O-SULFATASE"/>
    <property type="match status" value="1"/>
</dbReference>
<dbReference type="Gene3D" id="3.40.720.10">
    <property type="entry name" value="Alkaline Phosphatase, subunit A"/>
    <property type="match status" value="1"/>
</dbReference>
<dbReference type="InterPro" id="IPR052701">
    <property type="entry name" value="GAG_Ulvan_Degrading_Sulfatases"/>
</dbReference>
<keyword evidence="1" id="KW-0472">Membrane</keyword>
<dbReference type="PANTHER" id="PTHR43751">
    <property type="entry name" value="SULFATASE"/>
    <property type="match status" value="1"/>
</dbReference>
<name>M5RYS6_9BACT</name>
<dbReference type="Pfam" id="PF00884">
    <property type="entry name" value="Sulfatase"/>
    <property type="match status" value="1"/>
</dbReference>
<accession>M5RYS6</accession>
<evidence type="ECO:0000313" key="3">
    <source>
        <dbReference type="EMBL" id="EMI24450.1"/>
    </source>
</evidence>
<evidence type="ECO:0000313" key="4">
    <source>
        <dbReference type="Proteomes" id="UP000011996"/>
    </source>
</evidence>
<dbReference type="STRING" id="1263868.RESH_04821"/>
<evidence type="ECO:0000256" key="1">
    <source>
        <dbReference type="SAM" id="Phobius"/>
    </source>
</evidence>
<keyword evidence="1" id="KW-0812">Transmembrane</keyword>
<evidence type="ECO:0000259" key="2">
    <source>
        <dbReference type="Pfam" id="PF00884"/>
    </source>
</evidence>
<comment type="caution">
    <text evidence="3">The sequence shown here is derived from an EMBL/GenBank/DDBJ whole genome shotgun (WGS) entry which is preliminary data.</text>
</comment>
<dbReference type="PATRIC" id="fig|1263868.3.peg.5239"/>
<dbReference type="AlphaFoldDB" id="M5RYS6"/>
<dbReference type="InterPro" id="IPR017850">
    <property type="entry name" value="Alkaline_phosphatase_core_sf"/>
</dbReference>
<sequence>MNKERSQPAKALPVHPTTTTNYSRFRNMLSTRRQSFPAIMRARITVLFAMVVGLTSLLADWAIAADKLPNILIIYADDLGYGDLSAYNENCAYETPHLDQLAAEGIRFTDAHSPSTICSPSRYGLMSGQCVFRTGRRTTAFEGASGPSYLRPDDLTIAEMLQQAGYKTAIFGKWHLGLTWYGSDGKQLRGGFKDVTEIDYELSTPLIDGPNNQGFDESFVTPNCPTTDPLYLYIENGMVPVPANQRHKRDTIPNPGGKWRWDNDEGWKAPGYKFVDADILFFDKTREFLDRHVEEAPDQPFFTVVSTQIAHAPVLPADQYSGSTQAGARGDFVCELDSLTGDLLNHLKELGVDDNTLVIFNSDNGPETMHTVWMREDHQHDAAGGWRGMKRDAWEGGHRVPMMMKWPGHISPGRVSDQLINTTDIFKTLAAVADVDLPEDVALDSFNMLPELLGQVPEGESTRPHMITQSFRGEFQLRVGDWKYLDHEGSGGNNYNDPTLQPYAKKEPEPNFHGQLYNLKQDPMETNNLYEQEAEKRKEMQALLESIVE</sequence>
<dbReference type="Proteomes" id="UP000011996">
    <property type="component" value="Unassembled WGS sequence"/>
</dbReference>